<gene>
    <name evidence="1" type="ORF">MNBD_NITROSPINAE02-1794</name>
</gene>
<dbReference type="AlphaFoldDB" id="A0A3B1CIJ6"/>
<name>A0A3B1CIJ6_9ZZZZ</name>
<evidence type="ECO:0000313" key="1">
    <source>
        <dbReference type="EMBL" id="VAX23754.1"/>
    </source>
</evidence>
<accession>A0A3B1CIJ6</accession>
<proteinExistence type="predicted"/>
<protein>
    <submittedName>
        <fullName evidence="1">Uncharacterized protein</fullName>
    </submittedName>
</protein>
<sequence length="41" mass="4601">MREYSAGFVYAIMCDATGRQRSRGGKIIYKSNWGIFLAGIL</sequence>
<dbReference type="EMBL" id="UOGE01000089">
    <property type="protein sequence ID" value="VAX23754.1"/>
    <property type="molecule type" value="Genomic_DNA"/>
</dbReference>
<organism evidence="1">
    <name type="scientific">hydrothermal vent metagenome</name>
    <dbReference type="NCBI Taxonomy" id="652676"/>
    <lineage>
        <taxon>unclassified sequences</taxon>
        <taxon>metagenomes</taxon>
        <taxon>ecological metagenomes</taxon>
    </lineage>
</organism>
<reference evidence="1" key="1">
    <citation type="submission" date="2018-06" db="EMBL/GenBank/DDBJ databases">
        <authorList>
            <person name="Zhirakovskaya E."/>
        </authorList>
    </citation>
    <scope>NUCLEOTIDE SEQUENCE</scope>
</reference>